<dbReference type="InterPro" id="IPR011744">
    <property type="entry name" value="ATPase_gene1"/>
</dbReference>
<keyword evidence="1" id="KW-0812">Transmembrane</keyword>
<accession>A0A4Q0XEN8</accession>
<feature type="transmembrane region" description="Helical" evidence="1">
    <location>
        <begin position="35"/>
        <end position="63"/>
    </location>
</feature>
<keyword evidence="1" id="KW-0472">Membrane</keyword>
<evidence type="ECO:0000256" key="1">
    <source>
        <dbReference type="SAM" id="Phobius"/>
    </source>
</evidence>
<comment type="caution">
    <text evidence="2">The sequence shown here is derived from an EMBL/GenBank/DDBJ whole genome shotgun (WGS) entry which is preliminary data.</text>
</comment>
<name>A0A4Q0XEN8_9FLAO</name>
<keyword evidence="3" id="KW-1185">Reference proteome</keyword>
<proteinExistence type="predicted"/>
<gene>
    <name evidence="2" type="ORF">ESZ48_11500</name>
</gene>
<dbReference type="Pfam" id="PF09527">
    <property type="entry name" value="ATPase_gene1"/>
    <property type="match status" value="1"/>
</dbReference>
<dbReference type="OrthoDB" id="466056at2"/>
<evidence type="ECO:0000313" key="2">
    <source>
        <dbReference type="EMBL" id="RXJ49625.1"/>
    </source>
</evidence>
<protein>
    <submittedName>
        <fullName evidence="2">F0F1 ATP synthase subunit</fullName>
    </submittedName>
</protein>
<reference evidence="2 3" key="1">
    <citation type="submission" date="2019-01" db="EMBL/GenBank/DDBJ databases">
        <title>Genome sequence of the Antarctic species Gelidibacter gilvus ACAM 158(T).</title>
        <authorList>
            <person name="Bowman J.P."/>
        </authorList>
    </citation>
    <scope>NUCLEOTIDE SEQUENCE [LARGE SCALE GENOMIC DNA]</scope>
    <source>
        <strain evidence="2 3">IC158</strain>
    </source>
</reference>
<dbReference type="Proteomes" id="UP000289792">
    <property type="component" value="Unassembled WGS sequence"/>
</dbReference>
<dbReference type="AlphaFoldDB" id="A0A4Q0XEN8"/>
<keyword evidence="1" id="KW-1133">Transmembrane helix</keyword>
<sequence>MIVKEEKSNKNSSFEKVVGDKEERKLQAQRETKSVWSGLGLFGMIGWSIAVPTILGAALGIWLDKTSKEDFSWTLSLLVAGLMLGCLIAWNWIQKENKEIHKKNEDGNE</sequence>
<dbReference type="NCBIfam" id="TIGR02230">
    <property type="entry name" value="ATPase_gene1"/>
    <property type="match status" value="1"/>
</dbReference>
<evidence type="ECO:0000313" key="3">
    <source>
        <dbReference type="Proteomes" id="UP000289792"/>
    </source>
</evidence>
<dbReference type="InterPro" id="IPR032820">
    <property type="entry name" value="ATPase_put"/>
</dbReference>
<feature type="transmembrane region" description="Helical" evidence="1">
    <location>
        <begin position="75"/>
        <end position="93"/>
    </location>
</feature>
<organism evidence="2 3">
    <name type="scientific">Gelidibacter gilvus</name>
    <dbReference type="NCBI Taxonomy" id="59602"/>
    <lineage>
        <taxon>Bacteria</taxon>
        <taxon>Pseudomonadati</taxon>
        <taxon>Bacteroidota</taxon>
        <taxon>Flavobacteriia</taxon>
        <taxon>Flavobacteriales</taxon>
        <taxon>Flavobacteriaceae</taxon>
        <taxon>Gelidibacter</taxon>
    </lineage>
</organism>
<dbReference type="EMBL" id="SDDZ01000006">
    <property type="protein sequence ID" value="RXJ49625.1"/>
    <property type="molecule type" value="Genomic_DNA"/>
</dbReference>